<accession>A0AAV9AC13</accession>
<feature type="region of interest" description="Disordered" evidence="1">
    <location>
        <begin position="1"/>
        <end position="21"/>
    </location>
</feature>
<protein>
    <submittedName>
        <fullName evidence="2">Uncharacterized protein</fullName>
    </submittedName>
</protein>
<evidence type="ECO:0000313" key="2">
    <source>
        <dbReference type="EMBL" id="KAK1261868.1"/>
    </source>
</evidence>
<proteinExistence type="predicted"/>
<dbReference type="AlphaFoldDB" id="A0AAV9AC13"/>
<reference evidence="2" key="2">
    <citation type="submission" date="2023-06" db="EMBL/GenBank/DDBJ databases">
        <authorList>
            <person name="Ma L."/>
            <person name="Liu K.-W."/>
            <person name="Li Z."/>
            <person name="Hsiao Y.-Y."/>
            <person name="Qi Y."/>
            <person name="Fu T."/>
            <person name="Tang G."/>
            <person name="Zhang D."/>
            <person name="Sun W.-H."/>
            <person name="Liu D.-K."/>
            <person name="Li Y."/>
            <person name="Chen G.-Z."/>
            <person name="Liu X.-D."/>
            <person name="Liao X.-Y."/>
            <person name="Jiang Y.-T."/>
            <person name="Yu X."/>
            <person name="Hao Y."/>
            <person name="Huang J."/>
            <person name="Zhao X.-W."/>
            <person name="Ke S."/>
            <person name="Chen Y.-Y."/>
            <person name="Wu W.-L."/>
            <person name="Hsu J.-L."/>
            <person name="Lin Y.-F."/>
            <person name="Huang M.-D."/>
            <person name="Li C.-Y."/>
            <person name="Huang L."/>
            <person name="Wang Z.-W."/>
            <person name="Zhao X."/>
            <person name="Zhong W.-Y."/>
            <person name="Peng D.-H."/>
            <person name="Ahmad S."/>
            <person name="Lan S."/>
            <person name="Zhang J.-S."/>
            <person name="Tsai W.-C."/>
            <person name="Van De Peer Y."/>
            <person name="Liu Z.-J."/>
        </authorList>
    </citation>
    <scope>NUCLEOTIDE SEQUENCE</scope>
    <source>
        <strain evidence="2">SCP</strain>
        <tissue evidence="2">Leaves</tissue>
    </source>
</reference>
<sequence length="111" mass="12072">MATASPMLCNNSNETGSTLPVNNGSLMPQQSILIDTPRQNLHGLNKPKCIKCGNVARSSLHLGAERRIDGMLPLVVLNLHRESPAGCGLYSCWSVTSSLMWNPWNWAGKIV</sequence>
<evidence type="ECO:0000313" key="3">
    <source>
        <dbReference type="Proteomes" id="UP001179952"/>
    </source>
</evidence>
<organism evidence="2 3">
    <name type="scientific">Acorus gramineus</name>
    <name type="common">Dwarf sweet flag</name>
    <dbReference type="NCBI Taxonomy" id="55184"/>
    <lineage>
        <taxon>Eukaryota</taxon>
        <taxon>Viridiplantae</taxon>
        <taxon>Streptophyta</taxon>
        <taxon>Embryophyta</taxon>
        <taxon>Tracheophyta</taxon>
        <taxon>Spermatophyta</taxon>
        <taxon>Magnoliopsida</taxon>
        <taxon>Liliopsida</taxon>
        <taxon>Acoraceae</taxon>
        <taxon>Acorus</taxon>
    </lineage>
</organism>
<keyword evidence="3" id="KW-1185">Reference proteome</keyword>
<dbReference type="EMBL" id="JAUJYN010000010">
    <property type="protein sequence ID" value="KAK1261868.1"/>
    <property type="molecule type" value="Genomic_DNA"/>
</dbReference>
<feature type="compositionally biased region" description="Polar residues" evidence="1">
    <location>
        <begin position="8"/>
        <end position="21"/>
    </location>
</feature>
<reference evidence="2" key="1">
    <citation type="journal article" date="2023" name="Nat. Commun.">
        <title>Diploid and tetraploid genomes of Acorus and the evolution of monocots.</title>
        <authorList>
            <person name="Ma L."/>
            <person name="Liu K.W."/>
            <person name="Li Z."/>
            <person name="Hsiao Y.Y."/>
            <person name="Qi Y."/>
            <person name="Fu T."/>
            <person name="Tang G.D."/>
            <person name="Zhang D."/>
            <person name="Sun W.H."/>
            <person name="Liu D.K."/>
            <person name="Li Y."/>
            <person name="Chen G.Z."/>
            <person name="Liu X.D."/>
            <person name="Liao X.Y."/>
            <person name="Jiang Y.T."/>
            <person name="Yu X."/>
            <person name="Hao Y."/>
            <person name="Huang J."/>
            <person name="Zhao X.W."/>
            <person name="Ke S."/>
            <person name="Chen Y.Y."/>
            <person name="Wu W.L."/>
            <person name="Hsu J.L."/>
            <person name="Lin Y.F."/>
            <person name="Huang M.D."/>
            <person name="Li C.Y."/>
            <person name="Huang L."/>
            <person name="Wang Z.W."/>
            <person name="Zhao X."/>
            <person name="Zhong W.Y."/>
            <person name="Peng D.H."/>
            <person name="Ahmad S."/>
            <person name="Lan S."/>
            <person name="Zhang J.S."/>
            <person name="Tsai W.C."/>
            <person name="Van de Peer Y."/>
            <person name="Liu Z.J."/>
        </authorList>
    </citation>
    <scope>NUCLEOTIDE SEQUENCE</scope>
    <source>
        <strain evidence="2">SCP</strain>
    </source>
</reference>
<comment type="caution">
    <text evidence="2">The sequence shown here is derived from an EMBL/GenBank/DDBJ whole genome shotgun (WGS) entry which is preliminary data.</text>
</comment>
<name>A0AAV9AC13_ACOGR</name>
<gene>
    <name evidence="2" type="ORF">QJS04_geneDACA008712</name>
</gene>
<evidence type="ECO:0000256" key="1">
    <source>
        <dbReference type="SAM" id="MobiDB-lite"/>
    </source>
</evidence>
<dbReference type="Proteomes" id="UP001179952">
    <property type="component" value="Unassembled WGS sequence"/>
</dbReference>